<dbReference type="InterPro" id="IPR011990">
    <property type="entry name" value="TPR-like_helical_dom_sf"/>
</dbReference>
<dbReference type="Gene3D" id="1.25.40.10">
    <property type="entry name" value="Tetratricopeptide repeat domain"/>
    <property type="match status" value="3"/>
</dbReference>
<evidence type="ECO:0000256" key="2">
    <source>
        <dbReference type="PROSITE-ProRule" id="PRU00708"/>
    </source>
</evidence>
<feature type="repeat" description="PPR" evidence="2">
    <location>
        <begin position="781"/>
        <end position="815"/>
    </location>
</feature>
<dbReference type="AlphaFoldDB" id="A0A7S1FSM7"/>
<dbReference type="EMBL" id="HBFR01016153">
    <property type="protein sequence ID" value="CAD8884572.1"/>
    <property type="molecule type" value="Transcribed_RNA"/>
</dbReference>
<feature type="repeat" description="PPR" evidence="2">
    <location>
        <begin position="672"/>
        <end position="706"/>
    </location>
</feature>
<protein>
    <recommendedName>
        <fullName evidence="5">PDZ domain-containing protein</fullName>
    </recommendedName>
</protein>
<organism evidence="4">
    <name type="scientific">Corethron hystrix</name>
    <dbReference type="NCBI Taxonomy" id="216773"/>
    <lineage>
        <taxon>Eukaryota</taxon>
        <taxon>Sar</taxon>
        <taxon>Stramenopiles</taxon>
        <taxon>Ochrophyta</taxon>
        <taxon>Bacillariophyta</taxon>
        <taxon>Coscinodiscophyceae</taxon>
        <taxon>Corethrophycidae</taxon>
        <taxon>Corethrales</taxon>
        <taxon>Corethraceae</taxon>
        <taxon>Corethron</taxon>
    </lineage>
</organism>
<dbReference type="NCBIfam" id="TIGR00756">
    <property type="entry name" value="PPR"/>
    <property type="match status" value="3"/>
</dbReference>
<gene>
    <name evidence="4" type="ORF">CHYS00102_LOCUS11769</name>
</gene>
<feature type="repeat" description="PPR" evidence="2">
    <location>
        <begin position="707"/>
        <end position="741"/>
    </location>
</feature>
<dbReference type="PROSITE" id="PS51375">
    <property type="entry name" value="PPR"/>
    <property type="match status" value="4"/>
</dbReference>
<evidence type="ECO:0000256" key="1">
    <source>
        <dbReference type="ARBA" id="ARBA00022737"/>
    </source>
</evidence>
<keyword evidence="1" id="KW-0677">Repeat</keyword>
<feature type="region of interest" description="Disordered" evidence="3">
    <location>
        <begin position="88"/>
        <end position="114"/>
    </location>
</feature>
<feature type="compositionally biased region" description="Polar residues" evidence="3">
    <location>
        <begin position="10"/>
        <end position="20"/>
    </location>
</feature>
<dbReference type="Pfam" id="PF01535">
    <property type="entry name" value="PPR"/>
    <property type="match status" value="1"/>
</dbReference>
<dbReference type="PANTHER" id="PTHR47447:SF28">
    <property type="entry name" value="PENTACOTRIPEPTIDE-REPEAT REGION OF PRORP DOMAIN-CONTAINING PROTEIN"/>
    <property type="match status" value="1"/>
</dbReference>
<evidence type="ECO:0008006" key="5">
    <source>
        <dbReference type="Google" id="ProtNLM"/>
    </source>
</evidence>
<reference evidence="4" key="1">
    <citation type="submission" date="2021-01" db="EMBL/GenBank/DDBJ databases">
        <authorList>
            <person name="Corre E."/>
            <person name="Pelletier E."/>
            <person name="Niang G."/>
            <person name="Scheremetjew M."/>
            <person name="Finn R."/>
            <person name="Kale V."/>
            <person name="Holt S."/>
            <person name="Cochrane G."/>
            <person name="Meng A."/>
            <person name="Brown T."/>
            <person name="Cohen L."/>
        </authorList>
    </citation>
    <scope>NUCLEOTIDE SEQUENCE</scope>
    <source>
        <strain evidence="4">308</strain>
    </source>
</reference>
<evidence type="ECO:0000256" key="3">
    <source>
        <dbReference type="SAM" id="MobiDB-lite"/>
    </source>
</evidence>
<dbReference type="PANTHER" id="PTHR47447">
    <property type="entry name" value="OS03G0856100 PROTEIN"/>
    <property type="match status" value="1"/>
</dbReference>
<feature type="region of interest" description="Disordered" evidence="3">
    <location>
        <begin position="1"/>
        <end position="20"/>
    </location>
</feature>
<accession>A0A7S1FSM7</accession>
<feature type="repeat" description="PPR" evidence="2">
    <location>
        <begin position="637"/>
        <end position="671"/>
    </location>
</feature>
<sequence length="1112" mass="119394">MECLPLRRSTMATGRLNSPTPSRANAFSLTRFLAIAAGTSFPRLGLSLTLCPHLPRRRTLPSQVRQPSRPVYPRHPLGSFSSAMSVAWPGDGEDAVPPSPPTYDDTGKSGSWPDFLSTLSRQPPLDDVAGPAATAPANLPPVLDTSTLPRAVADYVAGHPIKGDALTYRAVLPLPGSGPAKVGLVLAQLGSKGDGARQILDYDTRKTSLRDAAVEEDGYGVLEKDGEAAVPGVLILKVAPDGIAAGFGFRPGDYLTATSATLGNALWPKSTLEGVMSAVNSRGVVAEDIEVEIRRPAAAFVDTVATPGKGVGVSVVGETYEVTVERPLGLSIVETPNGVTISSIADPILRSRVGIAEGDRISHIDNALTSKMYPVSTVAGVVSACASRAPGVKVRLRLVRDVSVTASADLVCADTECSTEEMEQEASSSALDGAVMGYRSLSDAPVVRASGSNTHRLLLSRCREVLGQVVKRSVRPEAPGSGASPLPGRAADRVLQSLASAAAPLDSRTLLAVMASYSASERHADAVATFERATGYAADGSGSRVDATGNELVPNPTALNLYTSTALVRSYGRLGSAKYAKRAFRAMASGRYPGSKPDVRAYNVVLAAIANAGSLTEAVKLFDAMKWGMVEDVPPPDVVSYNTMMDVLAKRGRTEEVYTLFYNMQQRGLKPDRVTYTALMKAIAAGGDVEDGREVLREMTSAGIQPDVQSYNTLIKALCDVRKWFDAQSLIREMEYAGIFPDALTYAYLMTGLVKAGKSRAALTLFESAILDPTTVKSTESPVVYTVAMEAAAAIGDIPRVMEILERMEASGIVPTLKTLTLVMQTNIRYGKHAVALEIYRGHFEKYDIKPDGLVISASIRALCGLGQFENAASTLSSYRGADRAMTGRQIMNAYGEILQSTLREERFDLAAEVFNEFLGANYIPSKSTYESILRGLRLVDTSRSGPRTTRPTNDCNEGLSVLSQEVIRDTGKNRHARFQFLLQIIDAVDQRKVPISGLFYSAAVREGTDMGDIYRELSLDMLRVRRGYKEDGDENHDNVELSSLTWQNALTARMSGEITLSSMPVLRVQIGKAEQRAVQLAEKAAVYRRMQKLKKEKEIASSPPSQDESSE</sequence>
<dbReference type="Pfam" id="PF13041">
    <property type="entry name" value="PPR_2"/>
    <property type="match status" value="2"/>
</dbReference>
<proteinExistence type="predicted"/>
<evidence type="ECO:0000313" key="4">
    <source>
        <dbReference type="EMBL" id="CAD8884572.1"/>
    </source>
</evidence>
<dbReference type="InterPro" id="IPR002885">
    <property type="entry name" value="PPR_rpt"/>
</dbReference>
<name>A0A7S1FSM7_9STRA</name>